<dbReference type="EMBL" id="JBHLWH010000017">
    <property type="protein sequence ID" value="MFC0248116.1"/>
    <property type="molecule type" value="Genomic_DNA"/>
</dbReference>
<accession>A0ABV6F3M5</accession>
<evidence type="ECO:0000313" key="2">
    <source>
        <dbReference type="Proteomes" id="UP001589766"/>
    </source>
</evidence>
<evidence type="ECO:0000313" key="1">
    <source>
        <dbReference type="EMBL" id="MFC0248116.1"/>
    </source>
</evidence>
<organism evidence="1 2">
    <name type="scientific">Citricoccus parietis</name>
    <dbReference type="NCBI Taxonomy" id="592307"/>
    <lineage>
        <taxon>Bacteria</taxon>
        <taxon>Bacillati</taxon>
        <taxon>Actinomycetota</taxon>
        <taxon>Actinomycetes</taxon>
        <taxon>Micrococcales</taxon>
        <taxon>Micrococcaceae</taxon>
        <taxon>Citricoccus</taxon>
    </lineage>
</organism>
<gene>
    <name evidence="1" type="ORF">ACFFIO_06335</name>
</gene>
<name>A0ABV6F3M5_9MICC</name>
<dbReference type="Proteomes" id="UP001589766">
    <property type="component" value="Unassembled WGS sequence"/>
</dbReference>
<sequence length="67" mass="7507">AASTSGSTCRTTVRYTTLWGTTEQTDEWTEGRRYLGLEVLHRCRLTAVDDTRNEVNTEPDTALELSA</sequence>
<comment type="caution">
    <text evidence="1">The sequence shown here is derived from an EMBL/GenBank/DDBJ whole genome shotgun (WGS) entry which is preliminary data.</text>
</comment>
<protein>
    <submittedName>
        <fullName evidence="1">Uncharacterized protein</fullName>
    </submittedName>
</protein>
<feature type="non-terminal residue" evidence="1">
    <location>
        <position position="1"/>
    </location>
</feature>
<proteinExistence type="predicted"/>
<reference evidence="1 2" key="1">
    <citation type="submission" date="2024-09" db="EMBL/GenBank/DDBJ databases">
        <authorList>
            <person name="Sun Q."/>
            <person name="Mori K."/>
        </authorList>
    </citation>
    <scope>NUCLEOTIDE SEQUENCE [LARGE SCALE GENOMIC DNA]</scope>
    <source>
        <strain evidence="1 2">CCM 7609</strain>
    </source>
</reference>
<keyword evidence="2" id="KW-1185">Reference proteome</keyword>